<evidence type="ECO:0000256" key="6">
    <source>
        <dbReference type="SAM" id="Phobius"/>
    </source>
</evidence>
<dbReference type="RefSeq" id="WP_262581029.1">
    <property type="nucleotide sequence ID" value="NZ_JAOQJV010000003.1"/>
</dbReference>
<evidence type="ECO:0000313" key="7">
    <source>
        <dbReference type="EMBL" id="MCU6699389.1"/>
    </source>
</evidence>
<accession>A0ABT2S469</accession>
<evidence type="ECO:0000256" key="1">
    <source>
        <dbReference type="ARBA" id="ARBA00004141"/>
    </source>
</evidence>
<comment type="caution">
    <text evidence="7">The sequence shown here is derived from an EMBL/GenBank/DDBJ whole genome shotgun (WGS) entry which is preliminary data.</text>
</comment>
<dbReference type="PANTHER" id="PTHR30474">
    <property type="entry name" value="CELL CYCLE PROTEIN"/>
    <property type="match status" value="1"/>
</dbReference>
<proteinExistence type="predicted"/>
<evidence type="ECO:0000256" key="3">
    <source>
        <dbReference type="ARBA" id="ARBA00022960"/>
    </source>
</evidence>
<keyword evidence="8" id="KW-1185">Reference proteome</keyword>
<gene>
    <name evidence="7" type="ORF">OCV65_03940</name>
</gene>
<evidence type="ECO:0000256" key="5">
    <source>
        <dbReference type="ARBA" id="ARBA00023136"/>
    </source>
</evidence>
<feature type="transmembrane region" description="Helical" evidence="6">
    <location>
        <begin position="251"/>
        <end position="272"/>
    </location>
</feature>
<feature type="transmembrane region" description="Helical" evidence="6">
    <location>
        <begin position="76"/>
        <end position="97"/>
    </location>
</feature>
<dbReference type="NCBIfam" id="NF038403">
    <property type="entry name" value="perm_prefix_1"/>
    <property type="match status" value="1"/>
</dbReference>
<keyword evidence="4 6" id="KW-1133">Transmembrane helix</keyword>
<feature type="transmembrane region" description="Helical" evidence="6">
    <location>
        <begin position="221"/>
        <end position="239"/>
    </location>
</feature>
<feature type="transmembrane region" description="Helical" evidence="6">
    <location>
        <begin position="162"/>
        <end position="183"/>
    </location>
</feature>
<feature type="transmembrane region" description="Helical" evidence="6">
    <location>
        <begin position="109"/>
        <end position="126"/>
    </location>
</feature>
<protein>
    <submittedName>
        <fullName evidence="7">FtsW/RodA/SpoVE family cell cycle protein</fullName>
    </submittedName>
</protein>
<sequence>MDEYLKIVLEQIRCKKARPYIRQELQDHIEDQIEANISAGLNRTDAEKEAVKDMGDPVEAGLSLDRIHKPQIAWKLLLIISMISVIGILIHMAIDLYVTGDGTAMAPRYAFHVITGVVVMMILYFLDYTLLARFSKIIAAILIAMCCSTLLFGNVINGMHYFISSGLFGGFRIPIQALMLLYIPIYGGILYKYRGTGYAGLVKSLLWMIIPAWLVLYLPSVMTAGLMLVSMLVMLTIAVRKGWFHVQKALSLCTIWSIFTIAPVVLILVLYWQQRFSPYQMARLQAMFSSGSENYIQLMLQDFLSSSNFVGNNGMNIAEALPGFYSDYILTCLTSMYGILPAVLLCCILAALVFGIFNTAIRQKNQLGMLMGCGCGMVFLMSLLINVLENIGIFPPTVTFLPFISSGGSYIITCYGLLGIVLSVYRYKNVYPAHIKVKILNS</sequence>
<feature type="transmembrane region" description="Helical" evidence="6">
    <location>
        <begin position="138"/>
        <end position="156"/>
    </location>
</feature>
<dbReference type="Pfam" id="PF01098">
    <property type="entry name" value="FTSW_RODA_SPOVE"/>
    <property type="match status" value="1"/>
</dbReference>
<dbReference type="InterPro" id="IPR047928">
    <property type="entry name" value="Perm_prefix_1"/>
</dbReference>
<dbReference type="InterPro" id="IPR001182">
    <property type="entry name" value="FtsW/RodA"/>
</dbReference>
<feature type="transmembrane region" description="Helical" evidence="6">
    <location>
        <begin position="369"/>
        <end position="388"/>
    </location>
</feature>
<feature type="transmembrane region" description="Helical" evidence="6">
    <location>
        <begin position="328"/>
        <end position="357"/>
    </location>
</feature>
<dbReference type="Proteomes" id="UP001207605">
    <property type="component" value="Unassembled WGS sequence"/>
</dbReference>
<evidence type="ECO:0000256" key="2">
    <source>
        <dbReference type="ARBA" id="ARBA00022692"/>
    </source>
</evidence>
<keyword evidence="5 6" id="KW-0472">Membrane</keyword>
<comment type="subcellular location">
    <subcellularLocation>
        <location evidence="1">Membrane</location>
        <topology evidence="1">Multi-pass membrane protein</topology>
    </subcellularLocation>
</comment>
<keyword evidence="2 6" id="KW-0812">Transmembrane</keyword>
<evidence type="ECO:0000313" key="8">
    <source>
        <dbReference type="Proteomes" id="UP001207605"/>
    </source>
</evidence>
<reference evidence="7 8" key="1">
    <citation type="journal article" date="2021" name="ISME Commun">
        <title>Automated analysis of genomic sequences facilitates high-throughput and comprehensive description of bacteria.</title>
        <authorList>
            <person name="Hitch T.C.A."/>
        </authorList>
    </citation>
    <scope>NUCLEOTIDE SEQUENCE [LARGE SCALE GENOMIC DNA]</scope>
    <source>
        <strain evidence="7 8">Sanger_02</strain>
    </source>
</reference>
<dbReference type="EMBL" id="JAOQJV010000003">
    <property type="protein sequence ID" value="MCU6699389.1"/>
    <property type="molecule type" value="Genomic_DNA"/>
</dbReference>
<feature type="transmembrane region" description="Helical" evidence="6">
    <location>
        <begin position="400"/>
        <end position="425"/>
    </location>
</feature>
<name>A0ABT2S469_9FIRM</name>
<organism evidence="7 8">
    <name type="scientific">Dorea ammoniilytica</name>
    <dbReference type="NCBI Taxonomy" id="2981788"/>
    <lineage>
        <taxon>Bacteria</taxon>
        <taxon>Bacillati</taxon>
        <taxon>Bacillota</taxon>
        <taxon>Clostridia</taxon>
        <taxon>Lachnospirales</taxon>
        <taxon>Lachnospiraceae</taxon>
        <taxon>Dorea</taxon>
    </lineage>
</organism>
<evidence type="ECO:0000256" key="4">
    <source>
        <dbReference type="ARBA" id="ARBA00022989"/>
    </source>
</evidence>
<keyword evidence="3" id="KW-0133">Cell shape</keyword>
<feature type="transmembrane region" description="Helical" evidence="6">
    <location>
        <begin position="195"/>
        <end position="215"/>
    </location>
</feature>